<feature type="transmembrane region" description="Helical" evidence="21">
    <location>
        <begin position="138"/>
        <end position="162"/>
    </location>
</feature>
<keyword evidence="12" id="KW-0112">Calmodulin-binding</keyword>
<feature type="compositionally biased region" description="Basic and acidic residues" evidence="20">
    <location>
        <begin position="401"/>
        <end position="411"/>
    </location>
</feature>
<dbReference type="GO" id="GO:0030424">
    <property type="term" value="C:axon"/>
    <property type="evidence" value="ECO:0007669"/>
    <property type="project" value="TreeGrafter"/>
</dbReference>
<keyword evidence="15" id="KW-0406">Ion transport</keyword>
<comment type="subcellular location">
    <subcellularLocation>
        <location evidence="1">Cell membrane</location>
        <topology evidence="1">Multi-pass membrane protein</topology>
    </subcellularLocation>
</comment>
<feature type="transmembrane region" description="Helical" evidence="21">
    <location>
        <begin position="174"/>
        <end position="198"/>
    </location>
</feature>
<keyword evidence="11" id="KW-0106">Calcium</keyword>
<organism evidence="23 24">
    <name type="scientific">Magallana gigas</name>
    <name type="common">Pacific oyster</name>
    <name type="synonym">Crassostrea gigas</name>
    <dbReference type="NCBI Taxonomy" id="29159"/>
    <lineage>
        <taxon>Eukaryota</taxon>
        <taxon>Metazoa</taxon>
        <taxon>Spiralia</taxon>
        <taxon>Lophotrochozoa</taxon>
        <taxon>Mollusca</taxon>
        <taxon>Bivalvia</taxon>
        <taxon>Autobranchia</taxon>
        <taxon>Pteriomorphia</taxon>
        <taxon>Ostreida</taxon>
        <taxon>Ostreoidea</taxon>
        <taxon>Ostreidae</taxon>
        <taxon>Magallana</taxon>
    </lineage>
</organism>
<evidence type="ECO:0000256" key="12">
    <source>
        <dbReference type="ARBA" id="ARBA00022860"/>
    </source>
</evidence>
<feature type="transmembrane region" description="Helical" evidence="21">
    <location>
        <begin position="856"/>
        <end position="876"/>
    </location>
</feature>
<dbReference type="Proteomes" id="UP000005408">
    <property type="component" value="Unassembled WGS sequence"/>
</dbReference>
<evidence type="ECO:0000256" key="18">
    <source>
        <dbReference type="ARBA" id="ARBA00023201"/>
    </source>
</evidence>
<dbReference type="InterPro" id="IPR004836">
    <property type="entry name" value="Na_Ca_Ex"/>
</dbReference>
<dbReference type="InterPro" id="IPR038081">
    <property type="entry name" value="CalX-like_sf"/>
</dbReference>
<comment type="similarity">
    <text evidence="2">Belongs to the Ca(2+):cation antiporter (CaCA) (TC 2.A.19) family. SLC8 subfamily.</text>
</comment>
<feature type="transmembrane region" description="Helical" evidence="21">
    <location>
        <begin position="210"/>
        <end position="229"/>
    </location>
</feature>
<dbReference type="InterPro" id="IPR003644">
    <property type="entry name" value="Calx_beta"/>
</dbReference>
<dbReference type="AlphaFoldDB" id="A0A8W8IBB6"/>
<dbReference type="PANTHER" id="PTHR11878:SF70">
    <property type="entry name" value="CALX-BETA DOMAIN-CONTAINING PROTEIN"/>
    <property type="match status" value="1"/>
</dbReference>
<dbReference type="InterPro" id="IPR044880">
    <property type="entry name" value="NCX_ion-bd_dom_sf"/>
</dbReference>
<evidence type="ECO:0000256" key="17">
    <source>
        <dbReference type="ARBA" id="ARBA00023180"/>
    </source>
</evidence>
<evidence type="ECO:0000256" key="4">
    <source>
        <dbReference type="ARBA" id="ARBA00022449"/>
    </source>
</evidence>
<keyword evidence="17" id="KW-0325">Glycoprotein</keyword>
<evidence type="ECO:0000256" key="10">
    <source>
        <dbReference type="ARBA" id="ARBA00022737"/>
    </source>
</evidence>
<dbReference type="EnsemblMetazoa" id="G13230.1">
    <property type="protein sequence ID" value="G13230.1:cds"/>
    <property type="gene ID" value="G13230"/>
</dbReference>
<evidence type="ECO:0000259" key="22">
    <source>
        <dbReference type="SMART" id="SM00237"/>
    </source>
</evidence>
<keyword evidence="10" id="KW-0677">Repeat</keyword>
<evidence type="ECO:0000256" key="3">
    <source>
        <dbReference type="ARBA" id="ARBA00022448"/>
    </source>
</evidence>
<keyword evidence="16 21" id="KW-0472">Membrane</keyword>
<dbReference type="SMART" id="SM00237">
    <property type="entry name" value="Calx_beta"/>
    <property type="match status" value="2"/>
</dbReference>
<protein>
    <recommendedName>
        <fullName evidence="22">Calx-beta domain-containing protein</fullName>
    </recommendedName>
</protein>
<dbReference type="SUPFAM" id="SSF141072">
    <property type="entry name" value="CalX-like"/>
    <property type="match status" value="2"/>
</dbReference>
<evidence type="ECO:0000256" key="15">
    <source>
        <dbReference type="ARBA" id="ARBA00023065"/>
    </source>
</evidence>
<evidence type="ECO:0000256" key="1">
    <source>
        <dbReference type="ARBA" id="ARBA00004651"/>
    </source>
</evidence>
<feature type="transmembrane region" description="Helical" evidence="21">
    <location>
        <begin position="974"/>
        <end position="993"/>
    </location>
</feature>
<evidence type="ECO:0000256" key="9">
    <source>
        <dbReference type="ARBA" id="ARBA00022729"/>
    </source>
</evidence>
<dbReference type="Gene3D" id="2.60.40.2030">
    <property type="match status" value="2"/>
</dbReference>
<keyword evidence="6" id="KW-0109">Calcium transport</keyword>
<keyword evidence="13 21" id="KW-1133">Transmembrane helix</keyword>
<dbReference type="GO" id="GO:0005516">
    <property type="term" value="F:calmodulin binding"/>
    <property type="evidence" value="ECO:0007669"/>
    <property type="project" value="UniProtKB-KW"/>
</dbReference>
<evidence type="ECO:0000256" key="20">
    <source>
        <dbReference type="SAM" id="MobiDB-lite"/>
    </source>
</evidence>
<keyword evidence="3" id="KW-0813">Transport</keyword>
<feature type="transmembrane region" description="Helical" evidence="21">
    <location>
        <begin position="830"/>
        <end position="849"/>
    </location>
</feature>
<comment type="catalytic activity">
    <reaction evidence="19">
        <text>Ca(2+)(in) + 3 Na(+)(out) = Ca(2+)(out) + 3 Na(+)(in)</text>
        <dbReference type="Rhea" id="RHEA:69955"/>
        <dbReference type="ChEBI" id="CHEBI:29101"/>
        <dbReference type="ChEBI" id="CHEBI:29108"/>
    </reaction>
</comment>
<accession>A0A8W8IBB6</accession>
<evidence type="ECO:0000256" key="2">
    <source>
        <dbReference type="ARBA" id="ARBA00007489"/>
    </source>
</evidence>
<dbReference type="InterPro" id="IPR004837">
    <property type="entry name" value="NaCa_Exmemb"/>
</dbReference>
<dbReference type="PANTHER" id="PTHR11878">
    <property type="entry name" value="SODIUM/CALCIUM EXCHANGER"/>
    <property type="match status" value="1"/>
</dbReference>
<evidence type="ECO:0000256" key="5">
    <source>
        <dbReference type="ARBA" id="ARBA00022475"/>
    </source>
</evidence>
<evidence type="ECO:0000313" key="23">
    <source>
        <dbReference type="EnsemblMetazoa" id="G13230.1:cds"/>
    </source>
</evidence>
<sequence length="1118" mass="124838">MVYELKTEYGDRGYVVEYLATNESEYCKSWLLLPAENLWSEYVRGILYLMCMFYFFLGVAISSDIFMNSIEVLTSKKRTVKQWDPEKNEMKEVQVFIWNETVANLTLMALGSSAPEILLATFESIGSLGVDNSDKDSLGTFTIIGSAAFNLLIITSVCVVSVKGEEAKYIKEFGVFLLTAVWSLWAYIWLLLVVQYISPGEVEPWEAWVTFLYMPVFVFLAYATDNGWWRDKCSKKNEVDAQEPKQMDHIRIMTHQQRRGSFAGHATAGKELHMLEMEKQQKLSVLSLNSLDKKSSISIVHLNSSVGGDPLDSGRELGDHVSSYHSVPICLLPLGSSCCAREHDLWHFDMLPISDDHLHPYGNDRQHSISPGLKSAKDINVSIDSDRDSHEKEHDQANAEERLVKMDKGKDQQQTLSRARNHKKINTSIMNKARFRHAVVSAMTGTKKRVGSGHKSARFAELVKQVQSINQASREGKMPAGDLYGKFTFASDRYAVLESAGKLIIDVLFHRNMPKAGMKAQVMNGDTMTFKNGSTQVTSIPATANPANKHNMEQVFEGTVSVEFETREGSGKAGKDFKYQTGVLTFKDTEYRQTISLDIINDNQFENDCDFYVILKNATSGTSLGDPSVARITVVDDDEPGEFQFETPHAYADLSSGKMKVTVLREYGVDGKVTMEYSTIDGTATGGSSLSKDVDYIQTSGTLEFKHQETSKTIEIKINKEAKYLASMGSKNFVVALKNPSLGAKIGNRSAVVCHINKESIEDRIAEVIKEEEEDEPITWPGQFRNAMSIEGGQDEDGNDVPPSFSDYLLHFLTFLWKIIGAMVPPTTILGAWPAFVFSLVYIALLTLVIEQLGHLLGCVVGLKTSVTGITIIALGTSLPDTFASRTAAMQDEHADAAIGNVTGSNSVNVFLGLGLPWVLSSMYGLANGKPYKVPSGNLTQSVIIFSTLGALCIIILVLRRKFVGGELGGKNPFIKWGCSITLFLMWTIYIILASLKAYEILDWELHSAGYTESTRAYDCTDCFRRDICFIGCEQYKNKQSCSREIPGHDDILQWNITHDQTSERNDEAASSIDFRCIRKLGIWGNGRFVRNKWFRGRQSWVPKRGERIRPLRPLPDM</sequence>
<evidence type="ECO:0000256" key="16">
    <source>
        <dbReference type="ARBA" id="ARBA00023136"/>
    </source>
</evidence>
<feature type="region of interest" description="Disordered" evidence="20">
    <location>
        <begin position="401"/>
        <end position="422"/>
    </location>
</feature>
<dbReference type="Pfam" id="PF03160">
    <property type="entry name" value="Calx-beta"/>
    <property type="match status" value="1"/>
</dbReference>
<evidence type="ECO:0000313" key="24">
    <source>
        <dbReference type="Proteomes" id="UP000005408"/>
    </source>
</evidence>
<keyword evidence="4" id="KW-0050">Antiport</keyword>
<keyword evidence="14" id="KW-0915">Sodium</keyword>
<keyword evidence="9" id="KW-0732">Signal</keyword>
<dbReference type="GO" id="GO:0098794">
    <property type="term" value="C:postsynapse"/>
    <property type="evidence" value="ECO:0007669"/>
    <property type="project" value="TreeGrafter"/>
</dbReference>
<dbReference type="PRINTS" id="PR01259">
    <property type="entry name" value="NACAEXCHNGR"/>
</dbReference>
<evidence type="ECO:0000256" key="19">
    <source>
        <dbReference type="ARBA" id="ARBA00033667"/>
    </source>
</evidence>
<feature type="domain" description="Calx-beta" evidence="22">
    <location>
        <begin position="630"/>
        <end position="738"/>
    </location>
</feature>
<feature type="transmembrane region" description="Helical" evidence="21">
    <location>
        <begin position="939"/>
        <end position="959"/>
    </location>
</feature>
<dbReference type="GO" id="GO:0007154">
    <property type="term" value="P:cell communication"/>
    <property type="evidence" value="ECO:0007669"/>
    <property type="project" value="InterPro"/>
</dbReference>
<dbReference type="Pfam" id="PF01699">
    <property type="entry name" value="Na_Ca_ex"/>
    <property type="match status" value="2"/>
</dbReference>
<dbReference type="InterPro" id="IPR051171">
    <property type="entry name" value="CaCA"/>
</dbReference>
<keyword evidence="7 21" id="KW-0812">Transmembrane</keyword>
<reference evidence="23" key="1">
    <citation type="submission" date="2022-08" db="UniProtKB">
        <authorList>
            <consortium name="EnsemblMetazoa"/>
        </authorList>
    </citation>
    <scope>IDENTIFICATION</scope>
    <source>
        <strain evidence="23">05x7-T-G4-1.051#20</strain>
    </source>
</reference>
<feature type="transmembrane region" description="Helical" evidence="21">
    <location>
        <begin position="46"/>
        <end position="74"/>
    </location>
</feature>
<keyword evidence="8" id="KW-0479">Metal-binding</keyword>
<keyword evidence="18" id="KW-0739">Sodium transport</keyword>
<keyword evidence="24" id="KW-1185">Reference proteome</keyword>
<dbReference type="GO" id="GO:0005432">
    <property type="term" value="F:calcium:sodium antiporter activity"/>
    <property type="evidence" value="ECO:0007669"/>
    <property type="project" value="InterPro"/>
</dbReference>
<dbReference type="GO" id="GO:0098703">
    <property type="term" value="P:calcium ion import across plasma membrane"/>
    <property type="evidence" value="ECO:0007669"/>
    <property type="project" value="TreeGrafter"/>
</dbReference>
<evidence type="ECO:0000256" key="14">
    <source>
        <dbReference type="ARBA" id="ARBA00023053"/>
    </source>
</evidence>
<feature type="domain" description="Calx-beta" evidence="22">
    <location>
        <begin position="520"/>
        <end position="616"/>
    </location>
</feature>
<keyword evidence="5" id="KW-1003">Cell membrane</keyword>
<evidence type="ECO:0000256" key="21">
    <source>
        <dbReference type="SAM" id="Phobius"/>
    </source>
</evidence>
<dbReference type="GO" id="GO:0046872">
    <property type="term" value="F:metal ion binding"/>
    <property type="evidence" value="ECO:0007669"/>
    <property type="project" value="UniProtKB-KW"/>
</dbReference>
<evidence type="ECO:0000256" key="7">
    <source>
        <dbReference type="ARBA" id="ARBA00022692"/>
    </source>
</evidence>
<dbReference type="GO" id="GO:0042383">
    <property type="term" value="C:sarcolemma"/>
    <property type="evidence" value="ECO:0007669"/>
    <property type="project" value="TreeGrafter"/>
</dbReference>
<evidence type="ECO:0000256" key="11">
    <source>
        <dbReference type="ARBA" id="ARBA00022837"/>
    </source>
</evidence>
<evidence type="ECO:0000256" key="8">
    <source>
        <dbReference type="ARBA" id="ARBA00022723"/>
    </source>
</evidence>
<dbReference type="Gene3D" id="1.20.1420.30">
    <property type="entry name" value="NCX, central ion-binding region"/>
    <property type="match status" value="2"/>
</dbReference>
<proteinExistence type="inferred from homology"/>
<evidence type="ECO:0000256" key="13">
    <source>
        <dbReference type="ARBA" id="ARBA00022989"/>
    </source>
</evidence>
<evidence type="ECO:0000256" key="6">
    <source>
        <dbReference type="ARBA" id="ARBA00022568"/>
    </source>
</evidence>
<name>A0A8W8IBB6_MAGGI</name>